<organism evidence="1 2">
    <name type="scientific">Metallumcola ferriviriculae</name>
    <dbReference type="NCBI Taxonomy" id="3039180"/>
    <lineage>
        <taxon>Bacteria</taxon>
        <taxon>Bacillati</taxon>
        <taxon>Bacillota</taxon>
        <taxon>Clostridia</taxon>
        <taxon>Neomoorellales</taxon>
        <taxon>Desulfitibacteraceae</taxon>
        <taxon>Metallumcola</taxon>
    </lineage>
</organism>
<dbReference type="RefSeq" id="WP_366922877.1">
    <property type="nucleotide sequence ID" value="NZ_CP121694.1"/>
</dbReference>
<sequence>MINVKRVSLMLILSFLLLIVGSTVALALTTVSAGQTFYYDPWSPDYGSKRQYFTLSYYGDEWEGTDPFGSSFQAVEKQDFFIYRDDKWVIWPPEVGNGKAKLIKVELQNSSGSTVVTQQNSEWEDGTYRDYMFSTDSIRYTFRRNSMISNEPSGSYRIKATGMHYMPTGSWFPDFWEKSITTSYF</sequence>
<dbReference type="EMBL" id="CP121694">
    <property type="protein sequence ID" value="WRO23494.1"/>
    <property type="molecule type" value="Genomic_DNA"/>
</dbReference>
<proteinExistence type="predicted"/>
<dbReference type="KEGG" id="dbc:MFMK1_003356"/>
<dbReference type="AlphaFoldDB" id="A0AAU0USB2"/>
<evidence type="ECO:0000313" key="2">
    <source>
        <dbReference type="Proteomes" id="UP001329915"/>
    </source>
</evidence>
<name>A0AAU0USB2_9FIRM</name>
<reference evidence="1 2" key="1">
    <citation type="submission" date="2023-04" db="EMBL/GenBank/DDBJ databases">
        <authorList>
            <person name="Hsu D."/>
        </authorList>
    </citation>
    <scope>NUCLEOTIDE SEQUENCE [LARGE SCALE GENOMIC DNA]</scope>
    <source>
        <strain evidence="1 2">MK1</strain>
    </source>
</reference>
<dbReference type="Proteomes" id="UP001329915">
    <property type="component" value="Chromosome"/>
</dbReference>
<keyword evidence="2" id="KW-1185">Reference proteome</keyword>
<evidence type="ECO:0000313" key="1">
    <source>
        <dbReference type="EMBL" id="WRO23494.1"/>
    </source>
</evidence>
<accession>A0AAU0USB2</accession>
<protein>
    <submittedName>
        <fullName evidence="1">Uncharacterized protein</fullName>
    </submittedName>
</protein>
<gene>
    <name evidence="1" type="ORF">MFMK1_003356</name>
</gene>